<evidence type="ECO:0000256" key="1">
    <source>
        <dbReference type="SAM" id="Coils"/>
    </source>
</evidence>
<dbReference type="Pfam" id="PF12520">
    <property type="entry name" value="DUF3723"/>
    <property type="match status" value="1"/>
</dbReference>
<evidence type="ECO:0000313" key="3">
    <source>
        <dbReference type="Proteomes" id="UP001187734"/>
    </source>
</evidence>
<gene>
    <name evidence="2" type="ORF">FTOL_04508</name>
</gene>
<dbReference type="AlphaFoldDB" id="A0AAE8SGS1"/>
<reference evidence="2" key="1">
    <citation type="submission" date="2018-03" db="EMBL/GenBank/DDBJ databases">
        <authorList>
            <person name="Guldener U."/>
        </authorList>
    </citation>
    <scope>NUCLEOTIDE SEQUENCE</scope>
</reference>
<name>A0AAE8SGS1_9HYPO</name>
<organism evidence="2 3">
    <name type="scientific">Fusarium torulosum</name>
    <dbReference type="NCBI Taxonomy" id="33205"/>
    <lineage>
        <taxon>Eukaryota</taxon>
        <taxon>Fungi</taxon>
        <taxon>Dikarya</taxon>
        <taxon>Ascomycota</taxon>
        <taxon>Pezizomycotina</taxon>
        <taxon>Sordariomycetes</taxon>
        <taxon>Hypocreomycetidae</taxon>
        <taxon>Hypocreales</taxon>
        <taxon>Nectriaceae</taxon>
        <taxon>Fusarium</taxon>
    </lineage>
</organism>
<accession>A0AAE8SGS1</accession>
<dbReference type="EMBL" id="ONZP01000136">
    <property type="protein sequence ID" value="SPJ74777.1"/>
    <property type="molecule type" value="Genomic_DNA"/>
</dbReference>
<evidence type="ECO:0000313" key="2">
    <source>
        <dbReference type="EMBL" id="SPJ74777.1"/>
    </source>
</evidence>
<protein>
    <submittedName>
        <fullName evidence="2">Uncharacterized protein</fullName>
    </submittedName>
</protein>
<sequence length="248" mass="29049">MAPRISHHENGIFRAHELGFWTREILEHLQQDPDGDMALQFLHNIRSEDKYTYNDIEDCVAQVVSVVREAVTLPENQTVTPGLAKIRPKTCGVPNDADQHQDKPRMFLDQLHGLIESQSESLSVFFIQRSIYHPFFGKDVSVDIENPMTKTWHMRQTCPSGLKCKPQMRILQLENEVRQQKQEIPSTQARYDSLLAENQTLQDANQELQKKTSLLEDIRSLSEEQKRIKRFHDIREREMVAWTVRFPW</sequence>
<comment type="caution">
    <text evidence="2">The sequence shown here is derived from an EMBL/GenBank/DDBJ whole genome shotgun (WGS) entry which is preliminary data.</text>
</comment>
<keyword evidence="3" id="KW-1185">Reference proteome</keyword>
<dbReference type="Proteomes" id="UP001187734">
    <property type="component" value="Unassembled WGS sequence"/>
</dbReference>
<dbReference type="InterPro" id="IPR022198">
    <property type="entry name" value="DUF3723"/>
</dbReference>
<feature type="coiled-coil region" evidence="1">
    <location>
        <begin position="170"/>
        <end position="224"/>
    </location>
</feature>
<keyword evidence="1" id="KW-0175">Coiled coil</keyword>
<proteinExistence type="predicted"/>